<protein>
    <submittedName>
        <fullName evidence="1">Uncharacterized protein</fullName>
    </submittedName>
</protein>
<dbReference type="EMBL" id="KL596744">
    <property type="protein sequence ID" value="KER26560.1"/>
    <property type="molecule type" value="Genomic_DNA"/>
</dbReference>
<evidence type="ECO:0000313" key="1">
    <source>
        <dbReference type="EMBL" id="KER26560.1"/>
    </source>
</evidence>
<name>A0A074ZT54_OPIVI</name>
<dbReference type="KEGG" id="ovi:T265_06204"/>
<dbReference type="CTD" id="20320386"/>
<proteinExistence type="predicted"/>
<keyword evidence="2" id="KW-1185">Reference proteome</keyword>
<dbReference type="RefSeq" id="XP_009169676.1">
    <property type="nucleotide sequence ID" value="XM_009171412.1"/>
</dbReference>
<reference evidence="1 2" key="1">
    <citation type="submission" date="2013-11" db="EMBL/GenBank/DDBJ databases">
        <title>Opisthorchis viverrini - life in the bile duct.</title>
        <authorList>
            <person name="Young N.D."/>
            <person name="Nagarajan N."/>
            <person name="Lin S.J."/>
            <person name="Korhonen P.K."/>
            <person name="Jex A.R."/>
            <person name="Hall R.S."/>
            <person name="Safavi-Hemami H."/>
            <person name="Kaewkong W."/>
            <person name="Bertrand D."/>
            <person name="Gao S."/>
            <person name="Seet Q."/>
            <person name="Wongkham S."/>
            <person name="Teh B.T."/>
            <person name="Wongkham C."/>
            <person name="Intapan P.M."/>
            <person name="Maleewong W."/>
            <person name="Yang X."/>
            <person name="Hu M."/>
            <person name="Wang Z."/>
            <person name="Hofmann A."/>
            <person name="Sternberg P.W."/>
            <person name="Tan P."/>
            <person name="Wang J."/>
            <person name="Gasser R.B."/>
        </authorList>
    </citation>
    <scope>NUCLEOTIDE SEQUENCE [LARGE SCALE GENOMIC DNA]</scope>
</reference>
<evidence type="ECO:0000313" key="2">
    <source>
        <dbReference type="Proteomes" id="UP000054324"/>
    </source>
</evidence>
<dbReference type="Proteomes" id="UP000054324">
    <property type="component" value="Unassembled WGS sequence"/>
</dbReference>
<dbReference type="AlphaFoldDB" id="A0A074ZT54"/>
<gene>
    <name evidence="1" type="ORF">T265_06204</name>
</gene>
<dbReference type="GeneID" id="20320386"/>
<sequence length="120" mass="13371">MLYLQKGDLDAGGSPISSLGAHRPDHTRVAHHNDQLSLAGHYFTKVHTLQVTSVLDNTNLSLDAGVRPKYPRVLQRVRGTGSTFACLPNGRSAVELSQPLVWNEAQSDWLQRHEQMARFQ</sequence>
<accession>A0A074ZT54</accession>
<organism evidence="1 2">
    <name type="scientific">Opisthorchis viverrini</name>
    <name type="common">Southeast Asian liver fluke</name>
    <dbReference type="NCBI Taxonomy" id="6198"/>
    <lineage>
        <taxon>Eukaryota</taxon>
        <taxon>Metazoa</taxon>
        <taxon>Spiralia</taxon>
        <taxon>Lophotrochozoa</taxon>
        <taxon>Platyhelminthes</taxon>
        <taxon>Trematoda</taxon>
        <taxon>Digenea</taxon>
        <taxon>Opisthorchiida</taxon>
        <taxon>Opisthorchiata</taxon>
        <taxon>Opisthorchiidae</taxon>
        <taxon>Opisthorchis</taxon>
    </lineage>
</organism>